<evidence type="ECO:0000313" key="1">
    <source>
        <dbReference type="EMBL" id="OMJ89646.1"/>
    </source>
</evidence>
<gene>
    <name evidence="1" type="ORF">SteCoe_8187</name>
</gene>
<accession>A0A1R2CL04</accession>
<reference evidence="1 2" key="1">
    <citation type="submission" date="2016-11" db="EMBL/GenBank/DDBJ databases">
        <title>The macronuclear genome of Stentor coeruleus: a giant cell with tiny introns.</title>
        <authorList>
            <person name="Slabodnick M."/>
            <person name="Ruby J.G."/>
            <person name="Reiff S.B."/>
            <person name="Swart E.C."/>
            <person name="Gosai S."/>
            <person name="Prabakaran S."/>
            <person name="Witkowska E."/>
            <person name="Larue G.E."/>
            <person name="Fisher S."/>
            <person name="Freeman R.M."/>
            <person name="Gunawardena J."/>
            <person name="Chu W."/>
            <person name="Stover N.A."/>
            <person name="Gregory B.D."/>
            <person name="Nowacki M."/>
            <person name="Derisi J."/>
            <person name="Roy S.W."/>
            <person name="Marshall W.F."/>
            <person name="Sood P."/>
        </authorList>
    </citation>
    <scope>NUCLEOTIDE SEQUENCE [LARGE SCALE GENOMIC DNA]</scope>
    <source>
        <strain evidence="1">WM001</strain>
    </source>
</reference>
<dbReference type="EMBL" id="MPUH01000121">
    <property type="protein sequence ID" value="OMJ89646.1"/>
    <property type="molecule type" value="Genomic_DNA"/>
</dbReference>
<keyword evidence="2" id="KW-1185">Reference proteome</keyword>
<sequence>MEPKLSKLLQDANHYIEKNKVEKTISDTVNKVIQSRDKKPIIGMIKYLASITPPEVLSENGIHLRQHDN</sequence>
<protein>
    <submittedName>
        <fullName evidence="1">Uncharacterized protein</fullName>
    </submittedName>
</protein>
<dbReference type="AlphaFoldDB" id="A0A1R2CL04"/>
<name>A0A1R2CL04_9CILI</name>
<dbReference type="Proteomes" id="UP000187209">
    <property type="component" value="Unassembled WGS sequence"/>
</dbReference>
<proteinExistence type="predicted"/>
<organism evidence="1 2">
    <name type="scientific">Stentor coeruleus</name>
    <dbReference type="NCBI Taxonomy" id="5963"/>
    <lineage>
        <taxon>Eukaryota</taxon>
        <taxon>Sar</taxon>
        <taxon>Alveolata</taxon>
        <taxon>Ciliophora</taxon>
        <taxon>Postciliodesmatophora</taxon>
        <taxon>Heterotrichea</taxon>
        <taxon>Heterotrichida</taxon>
        <taxon>Stentoridae</taxon>
        <taxon>Stentor</taxon>
    </lineage>
</organism>
<evidence type="ECO:0000313" key="2">
    <source>
        <dbReference type="Proteomes" id="UP000187209"/>
    </source>
</evidence>
<comment type="caution">
    <text evidence="1">The sequence shown here is derived from an EMBL/GenBank/DDBJ whole genome shotgun (WGS) entry which is preliminary data.</text>
</comment>